<protein>
    <recommendedName>
        <fullName evidence="9">Lysoplasmalogenase</fullName>
    </recommendedName>
</protein>
<keyword evidence="4 6" id="KW-1133">Transmembrane helix</keyword>
<evidence type="ECO:0000256" key="4">
    <source>
        <dbReference type="ARBA" id="ARBA00022989"/>
    </source>
</evidence>
<evidence type="ECO:0000256" key="3">
    <source>
        <dbReference type="ARBA" id="ARBA00022692"/>
    </source>
</evidence>
<dbReference type="EMBL" id="PDSL01000058">
    <property type="protein sequence ID" value="PIE31939.1"/>
    <property type="molecule type" value="Genomic_DNA"/>
</dbReference>
<evidence type="ECO:0008006" key="9">
    <source>
        <dbReference type="Google" id="ProtNLM"/>
    </source>
</evidence>
<feature type="transmembrane region" description="Helical" evidence="6">
    <location>
        <begin position="133"/>
        <end position="152"/>
    </location>
</feature>
<dbReference type="GO" id="GO:0016020">
    <property type="term" value="C:membrane"/>
    <property type="evidence" value="ECO:0007669"/>
    <property type="project" value="UniProtKB-SubCell"/>
</dbReference>
<feature type="transmembrane region" description="Helical" evidence="6">
    <location>
        <begin position="190"/>
        <end position="209"/>
    </location>
</feature>
<dbReference type="GO" id="GO:0016787">
    <property type="term" value="F:hydrolase activity"/>
    <property type="evidence" value="ECO:0007669"/>
    <property type="project" value="TreeGrafter"/>
</dbReference>
<evidence type="ECO:0000256" key="6">
    <source>
        <dbReference type="SAM" id="Phobius"/>
    </source>
</evidence>
<evidence type="ECO:0000313" key="7">
    <source>
        <dbReference type="EMBL" id="PIE31939.1"/>
    </source>
</evidence>
<dbReference type="PANTHER" id="PTHR31885">
    <property type="entry name" value="GH04784P"/>
    <property type="match status" value="1"/>
</dbReference>
<dbReference type="AlphaFoldDB" id="A0A2G6KAW4"/>
<feature type="transmembrane region" description="Helical" evidence="6">
    <location>
        <begin position="77"/>
        <end position="96"/>
    </location>
</feature>
<feature type="transmembrane region" description="Helical" evidence="6">
    <location>
        <begin position="102"/>
        <end position="121"/>
    </location>
</feature>
<comment type="subcellular location">
    <subcellularLocation>
        <location evidence="1">Membrane</location>
        <topology evidence="1">Multi-pass membrane protein</topology>
    </subcellularLocation>
</comment>
<evidence type="ECO:0000256" key="1">
    <source>
        <dbReference type="ARBA" id="ARBA00004141"/>
    </source>
</evidence>
<feature type="transmembrane region" description="Helical" evidence="6">
    <location>
        <begin position="51"/>
        <end position="70"/>
    </location>
</feature>
<reference evidence="7 8" key="1">
    <citation type="submission" date="2017-10" db="EMBL/GenBank/DDBJ databases">
        <title>Novel microbial diversity and functional potential in the marine mammal oral microbiome.</title>
        <authorList>
            <person name="Dudek N.K."/>
            <person name="Sun C.L."/>
            <person name="Burstein D."/>
            <person name="Kantor R.S."/>
            <person name="Aliaga Goltsman D.S."/>
            <person name="Bik E.M."/>
            <person name="Thomas B.C."/>
            <person name="Banfield J.F."/>
            <person name="Relman D.A."/>
        </authorList>
    </citation>
    <scope>NUCLEOTIDE SEQUENCE [LARGE SCALE GENOMIC DNA]</scope>
    <source>
        <strain evidence="7">DOLJORAL78_61_10</strain>
    </source>
</reference>
<organism evidence="7 8">
    <name type="scientific">Ilumatobacter coccineus</name>
    <dbReference type="NCBI Taxonomy" id="467094"/>
    <lineage>
        <taxon>Bacteria</taxon>
        <taxon>Bacillati</taxon>
        <taxon>Actinomycetota</taxon>
        <taxon>Acidimicrobiia</taxon>
        <taxon>Acidimicrobiales</taxon>
        <taxon>Ilumatobacteraceae</taxon>
        <taxon>Ilumatobacter</taxon>
    </lineage>
</organism>
<gene>
    <name evidence="7" type="ORF">CSA55_04470</name>
</gene>
<evidence type="ECO:0000256" key="2">
    <source>
        <dbReference type="ARBA" id="ARBA00007375"/>
    </source>
</evidence>
<comment type="similarity">
    <text evidence="2">Belongs to the TMEM86 family.</text>
</comment>
<sequence>MIVLGVAAVAAIIDWWAVAREQLTIERWAKPATMALLVAVAATYGEVTSDIRSWLVVGAIFGLIGDIALLNDGETAFMTGLGAFLIGHLAYVMAALETGWSARWAIGGAVVMIAIMGVAFVPRILPGSVHHGGPILAAAVVAYAAVIGAMVITVSATAIGIAALGAILFALSDSVLGYQRFVGPLWGGRLSVMIPYHLGQALLIVGLVTT</sequence>
<dbReference type="InterPro" id="IPR012506">
    <property type="entry name" value="TMEM86B-like"/>
</dbReference>
<evidence type="ECO:0000313" key="8">
    <source>
        <dbReference type="Proteomes" id="UP000230914"/>
    </source>
</evidence>
<dbReference type="Proteomes" id="UP000230914">
    <property type="component" value="Unassembled WGS sequence"/>
</dbReference>
<comment type="caution">
    <text evidence="7">The sequence shown here is derived from an EMBL/GenBank/DDBJ whole genome shotgun (WGS) entry which is preliminary data.</text>
</comment>
<accession>A0A2G6KAW4</accession>
<proteinExistence type="inferred from homology"/>
<evidence type="ECO:0000256" key="5">
    <source>
        <dbReference type="ARBA" id="ARBA00023136"/>
    </source>
</evidence>
<name>A0A2G6KAW4_9ACTN</name>
<keyword evidence="3 6" id="KW-0812">Transmembrane</keyword>
<dbReference type="Pfam" id="PF07947">
    <property type="entry name" value="YhhN"/>
    <property type="match status" value="1"/>
</dbReference>
<keyword evidence="5 6" id="KW-0472">Membrane</keyword>
<dbReference type="PANTHER" id="PTHR31885:SF6">
    <property type="entry name" value="GH04784P"/>
    <property type="match status" value="1"/>
</dbReference>